<dbReference type="SUPFAM" id="SSF55681">
    <property type="entry name" value="Class II aaRS and biotin synthetases"/>
    <property type="match status" value="1"/>
</dbReference>
<dbReference type="PANTHER" id="PTHR12835">
    <property type="entry name" value="BIOTIN PROTEIN LIGASE"/>
    <property type="match status" value="1"/>
</dbReference>
<evidence type="ECO:0000259" key="2">
    <source>
        <dbReference type="PROSITE" id="PS51733"/>
    </source>
</evidence>
<dbReference type="InterPro" id="IPR004143">
    <property type="entry name" value="BPL_LPL_catalytic"/>
</dbReference>
<reference evidence="3 4" key="1">
    <citation type="submission" date="2020-08" db="EMBL/GenBank/DDBJ databases">
        <title>Sequencing the genomes of 1000 actinobacteria strains.</title>
        <authorList>
            <person name="Klenk H.-P."/>
        </authorList>
    </citation>
    <scope>NUCLEOTIDE SEQUENCE [LARGE SCALE GENOMIC DNA]</scope>
    <source>
        <strain evidence="3 4">DSM 23040</strain>
    </source>
</reference>
<dbReference type="EMBL" id="JACHWP010000001">
    <property type="protein sequence ID" value="MBB3021946.1"/>
    <property type="molecule type" value="Genomic_DNA"/>
</dbReference>
<dbReference type="PANTHER" id="PTHR12835:SF5">
    <property type="entry name" value="BIOTIN--PROTEIN LIGASE"/>
    <property type="match status" value="1"/>
</dbReference>
<accession>A0A839R0P9</accession>
<comment type="caution">
    <text evidence="3">The sequence shown here is derived from an EMBL/GenBank/DDBJ whole genome shotgun (WGS) entry which is preliminary data.</text>
</comment>
<evidence type="ECO:0000313" key="4">
    <source>
        <dbReference type="Proteomes" id="UP000568050"/>
    </source>
</evidence>
<dbReference type="GO" id="GO:0004077">
    <property type="term" value="F:biotin--[biotin carboxyl-carrier protein] ligase activity"/>
    <property type="evidence" value="ECO:0007669"/>
    <property type="project" value="UniProtKB-EC"/>
</dbReference>
<evidence type="ECO:0000256" key="1">
    <source>
        <dbReference type="ARBA" id="ARBA00022598"/>
    </source>
</evidence>
<keyword evidence="4" id="KW-1185">Reference proteome</keyword>
<dbReference type="RefSeq" id="WP_183373614.1">
    <property type="nucleotide sequence ID" value="NZ_CBCSFZ010000003.1"/>
</dbReference>
<protein>
    <submittedName>
        <fullName evidence="3">BirA family biotin operon repressor/biotin-[acetyl-CoA-carboxylase] ligase</fullName>
        <ecNumber evidence="3">6.3.4.15</ecNumber>
    </submittedName>
</protein>
<dbReference type="NCBIfam" id="TIGR00121">
    <property type="entry name" value="birA_ligase"/>
    <property type="match status" value="1"/>
</dbReference>
<proteinExistence type="predicted"/>
<dbReference type="InterPro" id="IPR004408">
    <property type="entry name" value="Biotin_CoA_COase_ligase"/>
</dbReference>
<dbReference type="GO" id="GO:0005737">
    <property type="term" value="C:cytoplasm"/>
    <property type="evidence" value="ECO:0007669"/>
    <property type="project" value="TreeGrafter"/>
</dbReference>
<gene>
    <name evidence="3" type="ORF">FHX50_000194</name>
</gene>
<organism evidence="3 4">
    <name type="scientific">Helcobacillus massiliensis</name>
    <dbReference type="NCBI Taxonomy" id="521392"/>
    <lineage>
        <taxon>Bacteria</taxon>
        <taxon>Bacillati</taxon>
        <taxon>Actinomycetota</taxon>
        <taxon>Actinomycetes</taxon>
        <taxon>Micrococcales</taxon>
        <taxon>Dermabacteraceae</taxon>
        <taxon>Helcobacillus</taxon>
    </lineage>
</organism>
<dbReference type="InterPro" id="IPR045864">
    <property type="entry name" value="aa-tRNA-synth_II/BPL/LPL"/>
</dbReference>
<dbReference type="PROSITE" id="PS51733">
    <property type="entry name" value="BPL_LPL_CATALYTIC"/>
    <property type="match status" value="1"/>
</dbReference>
<dbReference type="Gene3D" id="3.30.930.10">
    <property type="entry name" value="Bira Bifunctional Protein, Domain 2"/>
    <property type="match status" value="1"/>
</dbReference>
<feature type="domain" description="BPL/LPL catalytic" evidence="2">
    <location>
        <begin position="1"/>
        <end position="180"/>
    </location>
</feature>
<dbReference type="EC" id="6.3.4.15" evidence="3"/>
<evidence type="ECO:0000313" key="3">
    <source>
        <dbReference type="EMBL" id="MBB3021946.1"/>
    </source>
</evidence>
<keyword evidence="1 3" id="KW-0436">Ligase</keyword>
<dbReference type="Gene3D" id="2.30.30.100">
    <property type="match status" value="1"/>
</dbReference>
<dbReference type="Pfam" id="PF03099">
    <property type="entry name" value="BPL_LplA_LipB"/>
    <property type="match status" value="1"/>
</dbReference>
<dbReference type="Proteomes" id="UP000568050">
    <property type="component" value="Unassembled WGS sequence"/>
</dbReference>
<dbReference type="AlphaFoldDB" id="A0A839R0P9"/>
<dbReference type="CDD" id="cd16442">
    <property type="entry name" value="BPL"/>
    <property type="match status" value="1"/>
</dbReference>
<sequence length="257" mass="27513">MDATSLTFVPWASSTNDLVCEDAFASRRTPFAVATFDQRSGRGRQGRTWQNRPGDSLALTYVLRPRIERDQWGWLSLAMALAVQDALEDSVGAAVELKWPNDVLDADGRKLAGILAAVDGERVAVGVGVNLRGGIDAGDPLLANAGTVEAVIGRSPDDGERERIARAICAAMDHWVQRLETRTGADEMASIYRERCVTISRAVHVVDQTGSATIRGTAETVDSVGRLVICAVDGTRTTVTAGDVHLVPDTNERSVGV</sequence>
<name>A0A839R0P9_9MICO</name>